<organism evidence="1 2">
    <name type="scientific">Phytophthora fragariaefolia</name>
    <dbReference type="NCBI Taxonomy" id="1490495"/>
    <lineage>
        <taxon>Eukaryota</taxon>
        <taxon>Sar</taxon>
        <taxon>Stramenopiles</taxon>
        <taxon>Oomycota</taxon>
        <taxon>Peronosporomycetes</taxon>
        <taxon>Peronosporales</taxon>
        <taxon>Peronosporaceae</taxon>
        <taxon>Phytophthora</taxon>
    </lineage>
</organism>
<comment type="caution">
    <text evidence="1">The sequence shown here is derived from an EMBL/GenBank/DDBJ whole genome shotgun (WGS) entry which is preliminary data.</text>
</comment>
<sequence>MKSTSPVLSNRSNMSTLDDTVARSSRHWFGVMCGGMKDHASAICAAAQRAAGLNLSALTSECWLGELKVRPCVCSSDQAGYSCEFGFTITSVVWLWCVLDYIVRPLQARGRHSKYLRFLQSRVVEPHDRANPVVSMAAPAEKKFVSILWEYHAYMMAQRSLYQTAPVYLRPQA</sequence>
<dbReference type="AlphaFoldDB" id="A0A9W6U1Z5"/>
<gene>
    <name evidence="1" type="ORF">Pfra01_000379400</name>
</gene>
<dbReference type="EMBL" id="BSXT01000292">
    <property type="protein sequence ID" value="GMF23658.1"/>
    <property type="molecule type" value="Genomic_DNA"/>
</dbReference>
<reference evidence="1" key="1">
    <citation type="submission" date="2023-04" db="EMBL/GenBank/DDBJ databases">
        <title>Phytophthora fragariaefolia NBRC 109709.</title>
        <authorList>
            <person name="Ichikawa N."/>
            <person name="Sato H."/>
            <person name="Tonouchi N."/>
        </authorList>
    </citation>
    <scope>NUCLEOTIDE SEQUENCE</scope>
    <source>
        <strain evidence="1">NBRC 109709</strain>
    </source>
</reference>
<evidence type="ECO:0000313" key="1">
    <source>
        <dbReference type="EMBL" id="GMF23658.1"/>
    </source>
</evidence>
<dbReference type="Proteomes" id="UP001165121">
    <property type="component" value="Unassembled WGS sequence"/>
</dbReference>
<evidence type="ECO:0000313" key="2">
    <source>
        <dbReference type="Proteomes" id="UP001165121"/>
    </source>
</evidence>
<accession>A0A9W6U1Z5</accession>
<keyword evidence="2" id="KW-1185">Reference proteome</keyword>
<protein>
    <submittedName>
        <fullName evidence="1">Unnamed protein product</fullName>
    </submittedName>
</protein>
<proteinExistence type="predicted"/>
<name>A0A9W6U1Z5_9STRA</name>